<evidence type="ECO:0000313" key="11">
    <source>
        <dbReference type="Proteomes" id="UP000438106"/>
    </source>
</evidence>
<dbReference type="InterPro" id="IPR003607">
    <property type="entry name" value="HD/PDEase_dom"/>
</dbReference>
<keyword evidence="3" id="KW-0677">Repeat</keyword>
<organism evidence="10 11">
    <name type="scientific">Devosia marina</name>
    <dbReference type="NCBI Taxonomy" id="2683198"/>
    <lineage>
        <taxon>Bacteria</taxon>
        <taxon>Pseudomonadati</taxon>
        <taxon>Pseudomonadota</taxon>
        <taxon>Alphaproteobacteria</taxon>
        <taxon>Hyphomicrobiales</taxon>
        <taxon>Devosiaceae</taxon>
        <taxon>Devosia</taxon>
    </lineage>
</organism>
<evidence type="ECO:0000259" key="8">
    <source>
        <dbReference type="PROSITE" id="PS51671"/>
    </source>
</evidence>
<dbReference type="PANTHER" id="PTHR47320:SF1">
    <property type="entry name" value="BIFUNCTIONAL URIDYLYLTRANSFERASE_URIDYLYL-REMOVING ENZYME"/>
    <property type="match status" value="1"/>
</dbReference>
<dbReference type="PROSITE" id="PS51671">
    <property type="entry name" value="ACT"/>
    <property type="match status" value="2"/>
</dbReference>
<comment type="catalytic activity">
    <reaction evidence="7">
        <text>[protein-PII]-L-tyrosine + UTP = [protein-PII]-uridylyl-L-tyrosine + diphosphate</text>
        <dbReference type="Rhea" id="RHEA:13673"/>
        <dbReference type="Rhea" id="RHEA-COMP:12147"/>
        <dbReference type="Rhea" id="RHEA-COMP:12148"/>
        <dbReference type="ChEBI" id="CHEBI:33019"/>
        <dbReference type="ChEBI" id="CHEBI:46398"/>
        <dbReference type="ChEBI" id="CHEBI:46858"/>
        <dbReference type="ChEBI" id="CHEBI:90602"/>
        <dbReference type="EC" id="2.7.7.59"/>
    </reaction>
</comment>
<evidence type="ECO:0000256" key="5">
    <source>
        <dbReference type="ARBA" id="ARBA00022842"/>
    </source>
</evidence>
<evidence type="ECO:0000259" key="9">
    <source>
        <dbReference type="PROSITE" id="PS51831"/>
    </source>
</evidence>
<accession>A0A7X3FQX2</accession>
<evidence type="ECO:0000256" key="7">
    <source>
        <dbReference type="HAMAP-Rule" id="MF_00277"/>
    </source>
</evidence>
<dbReference type="Pfam" id="PF24931">
    <property type="entry name" value="ACT_ACR9_3rd"/>
    <property type="match status" value="1"/>
</dbReference>
<dbReference type="Gene3D" id="1.10.3090.10">
    <property type="entry name" value="cca-adding enzyme, domain 2"/>
    <property type="match status" value="1"/>
</dbReference>
<dbReference type="HAMAP" id="MF_00277">
    <property type="entry name" value="PII_uridylyl_transf"/>
    <property type="match status" value="1"/>
</dbReference>
<dbReference type="CDD" id="cd00077">
    <property type="entry name" value="HDc"/>
    <property type="match status" value="1"/>
</dbReference>
<dbReference type="CDD" id="cd05401">
    <property type="entry name" value="NT_GlnE_GlnD_like"/>
    <property type="match status" value="1"/>
</dbReference>
<dbReference type="CDD" id="cd04899">
    <property type="entry name" value="ACT_ACR-UUR-like_2"/>
    <property type="match status" value="1"/>
</dbReference>
<feature type="domain" description="ACT" evidence="8">
    <location>
        <begin position="851"/>
        <end position="928"/>
    </location>
</feature>
<dbReference type="EMBL" id="WQRF01000002">
    <property type="protein sequence ID" value="MVS99114.1"/>
    <property type="molecule type" value="Genomic_DNA"/>
</dbReference>
<comment type="caution">
    <text evidence="10">The sequence shown here is derived from an EMBL/GenBank/DDBJ whole genome shotgun (WGS) entry which is preliminary data.</text>
</comment>
<dbReference type="EC" id="3.1.4.-" evidence="7"/>
<dbReference type="PROSITE" id="PS51831">
    <property type="entry name" value="HD"/>
    <property type="match status" value="1"/>
</dbReference>
<dbReference type="PIRSF" id="PIRSF006288">
    <property type="entry name" value="PII_uridyltransf"/>
    <property type="match status" value="1"/>
</dbReference>
<dbReference type="InterPro" id="IPR045865">
    <property type="entry name" value="ACT-like_dom_sf"/>
</dbReference>
<comment type="domain">
    <text evidence="7">Has four distinct domains: an N-terminal nucleotidyltransferase (NT) domain responsible for UTase activity, a central HD domain that encodes UR activity, and two C-terminal ACT domains that seem to have a role in glutamine sensing.</text>
</comment>
<dbReference type="SUPFAM" id="SSF81301">
    <property type="entry name" value="Nucleotidyltransferase"/>
    <property type="match status" value="1"/>
</dbReference>
<dbReference type="NCBIfam" id="NF003467">
    <property type="entry name" value="PRK05092.1"/>
    <property type="match status" value="1"/>
</dbReference>
<name>A0A7X3FQX2_9HYPH</name>
<comment type="activity regulation">
    <text evidence="7">Uridylyltransferase (UTase) activity is inhibited by glutamine, while glutamine activates uridylyl-removing (UR) activity.</text>
</comment>
<feature type="domain" description="HD" evidence="9">
    <location>
        <begin position="500"/>
        <end position="622"/>
    </location>
</feature>
<keyword evidence="5 7" id="KW-0460">Magnesium</keyword>
<dbReference type="Pfam" id="PF01966">
    <property type="entry name" value="HD"/>
    <property type="match status" value="1"/>
</dbReference>
<keyword evidence="1 7" id="KW-0808">Transferase</keyword>
<dbReference type="SUPFAM" id="SSF55021">
    <property type="entry name" value="ACT-like"/>
    <property type="match status" value="2"/>
</dbReference>
<dbReference type="CDD" id="cd04900">
    <property type="entry name" value="ACT_UUR-like_1"/>
    <property type="match status" value="1"/>
</dbReference>
<feature type="region of interest" description="Uridylyltransferase" evidence="7">
    <location>
        <begin position="1"/>
        <end position="381"/>
    </location>
</feature>
<dbReference type="InterPro" id="IPR013546">
    <property type="entry name" value="PII_UdlTrfase/GS_AdlTrfase"/>
</dbReference>
<proteinExistence type="inferred from homology"/>
<keyword evidence="2 7" id="KW-0548">Nucleotidyltransferase</keyword>
<dbReference type="EC" id="2.7.7.59" evidence="7"/>
<dbReference type="InterPro" id="IPR010043">
    <property type="entry name" value="UTase/UR"/>
</dbReference>
<dbReference type="InterPro" id="IPR006674">
    <property type="entry name" value="HD_domain"/>
</dbReference>
<dbReference type="AlphaFoldDB" id="A0A7X3FQX2"/>
<dbReference type="InterPro" id="IPR002912">
    <property type="entry name" value="ACT_dom"/>
</dbReference>
<keyword evidence="6 7" id="KW-0511">Multifunctional enzyme</keyword>
<dbReference type="NCBIfam" id="TIGR01693">
    <property type="entry name" value="UTase_glnD"/>
    <property type="match status" value="1"/>
</dbReference>
<dbReference type="Pfam" id="PF08335">
    <property type="entry name" value="GlnD_UR_UTase"/>
    <property type="match status" value="1"/>
</dbReference>
<reference evidence="10 11" key="1">
    <citation type="submission" date="2019-12" db="EMBL/GenBank/DDBJ databases">
        <title>Devosia maris sp. nov., isolated from the deep seawater.</title>
        <authorList>
            <person name="Liu Y."/>
        </authorList>
    </citation>
    <scope>NUCLEOTIDE SEQUENCE [LARGE SCALE GENOMIC DNA]</scope>
    <source>
        <strain evidence="10 11">L53-10-65</strain>
    </source>
</reference>
<evidence type="ECO:0000256" key="2">
    <source>
        <dbReference type="ARBA" id="ARBA00022695"/>
    </source>
</evidence>
<dbReference type="RefSeq" id="WP_157290014.1">
    <property type="nucleotide sequence ID" value="NZ_WQRF01000002.1"/>
</dbReference>
<dbReference type="GO" id="GO:0008081">
    <property type="term" value="F:phosphoric diester hydrolase activity"/>
    <property type="evidence" value="ECO:0007669"/>
    <property type="project" value="UniProtKB-UniRule"/>
</dbReference>
<dbReference type="SMART" id="SM00471">
    <property type="entry name" value="HDc"/>
    <property type="match status" value="1"/>
</dbReference>
<dbReference type="InterPro" id="IPR043519">
    <property type="entry name" value="NT_sf"/>
</dbReference>
<dbReference type="SUPFAM" id="SSF81593">
    <property type="entry name" value="Nucleotidyltransferase substrate binding subunit/domain"/>
    <property type="match status" value="1"/>
</dbReference>
<sequence>MTLAEAEARPKKAQFALKTADALVAEFDALLGDEPARSPTARMAILAHIRQTLADARKSAEAELLANNKGTRCAQNLCAAQDEIITAVHRFATTRVYPVDNPSGAEAIALSAVGGYGRGTLAPGSDIDLLFILPYKQTPWGEQVTEYILYMLWDLGQKVGHAVRSVDECIRMARADMTVRTATLEARFLTGDKGLYDQLTHRFETEIMPKTGPEFIAAKMAERDERHKQMGNTRYVVEPNIKDGKGGLRDLNTLFWIGKYFYQVKTSHELVGKGVLSAAEYRLFNRAEDFLWAVRCHLHFVTGRADEKLSFDMQPELAQRMGYAQRLGMLGVERFMKRYFLVAKDVGDLTRIICAGLEFHHAKDLDLVGRVLAPFRSGKSKIKGETAFIVDTGRLNIAGPDVFEKDPVNLIRAFMVAGREELLFHPDAIMHIRNSLRLIDKTLRADPKANAHFLTILTSANYVERILRQMNESGVLGKFVPDFGKIVALMQFNMYHHYTVDEHLIRSVGVMAQIANGGLRDELPLTHELLPQLNDTRLLYVALFLHDIAKGRPEDHSIAGAKIARKLCPRFGLNAAETDTVSWLIEYHLLMSEIAQARDIQDPETAKAFADVVQSPQRLALLMILTACDIRAVGPGTWTGWKGSLLRALYFATEPLLSGGHSQVSQSDRVNQARSALTEALSGWAPADIEAYAARHYDHYWLRAEPELQLEHARMIRNADRTDQPFAGSIRVKAFEGITEVSFYTPDHPRLLSLIAGACTMQDASIIGAQIFSTRDGRAIDTFRLKRSFTSDEDEKVRATRIIDTVKQLLQGKRQVLIDLGKESRHNKRLRPFSLPAQVSVSNAISEKFTVIEVSGLDRIGLLYALTREISDLNLTIGSAHIGTYGEKAVDVFYVTDLTGQKIHVKSRQKKIHDVLMNVFKRPSEDKAPEKKVVNG</sequence>
<evidence type="ECO:0000256" key="6">
    <source>
        <dbReference type="ARBA" id="ARBA00023268"/>
    </source>
</evidence>
<dbReference type="Proteomes" id="UP000438106">
    <property type="component" value="Unassembled WGS sequence"/>
</dbReference>
<evidence type="ECO:0000256" key="1">
    <source>
        <dbReference type="ARBA" id="ARBA00022679"/>
    </source>
</evidence>
<dbReference type="SUPFAM" id="SSF81891">
    <property type="entry name" value="Poly A polymerase C-terminal region-like"/>
    <property type="match status" value="1"/>
</dbReference>
<comment type="function">
    <text evidence="7">Modifies, by uridylylation and deuridylylation, the PII regulatory proteins (GlnB and homologs), in response to the nitrogen status of the cell that GlnD senses through the glutamine level. Under low glutamine levels, catalyzes the conversion of the PII proteins and UTP to PII-UMP and PPi, while under higher glutamine levels, GlnD hydrolyzes PII-UMP to PII and UMP (deuridylylation). Thus, controls uridylylation state and activity of the PII proteins, and plays an important role in the regulation of nitrogen metabolism.</text>
</comment>
<comment type="catalytic activity">
    <reaction evidence="7">
        <text>[protein-PII]-uridylyl-L-tyrosine + H2O = [protein-PII]-L-tyrosine + UMP + H(+)</text>
        <dbReference type="Rhea" id="RHEA:48600"/>
        <dbReference type="Rhea" id="RHEA-COMP:12147"/>
        <dbReference type="Rhea" id="RHEA-COMP:12148"/>
        <dbReference type="ChEBI" id="CHEBI:15377"/>
        <dbReference type="ChEBI" id="CHEBI:15378"/>
        <dbReference type="ChEBI" id="CHEBI:46858"/>
        <dbReference type="ChEBI" id="CHEBI:57865"/>
        <dbReference type="ChEBI" id="CHEBI:90602"/>
    </reaction>
</comment>
<protein>
    <recommendedName>
        <fullName evidence="7">Bifunctional uridylyltransferase/uridylyl-removing enzyme</fullName>
        <shortName evidence="7">UTase/UR</shortName>
    </recommendedName>
    <alternativeName>
        <fullName evidence="7">Bifunctional [protein-PII] modification enzyme</fullName>
    </alternativeName>
    <alternativeName>
        <fullName evidence="7">Bifunctional nitrogen sensor protein</fullName>
    </alternativeName>
    <domain>
        <recommendedName>
            <fullName evidence="7">[Protein-PII] uridylyltransferase</fullName>
            <shortName evidence="7">PII uridylyltransferase</shortName>
            <shortName evidence="7">UTase</shortName>
            <ecNumber evidence="7">2.7.7.59</ecNumber>
        </recommendedName>
    </domain>
    <domain>
        <recommendedName>
            <fullName evidence="7">[Protein-PII]-UMP uridylyl-removing enzyme</fullName>
            <shortName evidence="7">UR</shortName>
            <ecNumber evidence="7">3.1.4.-</ecNumber>
        </recommendedName>
    </domain>
</protein>
<comment type="similarity">
    <text evidence="7">Belongs to the GlnD family.</text>
</comment>
<comment type="caution">
    <text evidence="7">Lacks conserved residue(s) required for the propagation of feature annotation.</text>
</comment>
<keyword evidence="11" id="KW-1185">Reference proteome</keyword>
<keyword evidence="4 7" id="KW-0378">Hydrolase</keyword>
<dbReference type="PANTHER" id="PTHR47320">
    <property type="entry name" value="BIFUNCTIONAL URIDYLYLTRANSFERASE/URIDYLYL-REMOVING ENZYME"/>
    <property type="match status" value="1"/>
</dbReference>
<evidence type="ECO:0000256" key="3">
    <source>
        <dbReference type="ARBA" id="ARBA00022737"/>
    </source>
</evidence>
<comment type="cofactor">
    <cofactor evidence="7">
        <name>Mg(2+)</name>
        <dbReference type="ChEBI" id="CHEBI:18420"/>
    </cofactor>
</comment>
<dbReference type="GO" id="GO:0006808">
    <property type="term" value="P:regulation of nitrogen utilization"/>
    <property type="evidence" value="ECO:0007669"/>
    <property type="project" value="UniProtKB-UniRule"/>
</dbReference>
<dbReference type="GO" id="GO:0008773">
    <property type="term" value="F:[protein-PII] uridylyltransferase activity"/>
    <property type="evidence" value="ECO:0007669"/>
    <property type="project" value="UniProtKB-UniRule"/>
</dbReference>
<evidence type="ECO:0000313" key="10">
    <source>
        <dbReference type="EMBL" id="MVS99114.1"/>
    </source>
</evidence>
<gene>
    <name evidence="7" type="primary">glnD</name>
    <name evidence="10" type="ORF">GO014_08795</name>
</gene>
<evidence type="ECO:0000256" key="4">
    <source>
        <dbReference type="ARBA" id="ARBA00022801"/>
    </source>
</evidence>
<feature type="domain" description="ACT" evidence="8">
    <location>
        <begin position="740"/>
        <end position="821"/>
    </location>
</feature>
<dbReference type="Gene3D" id="3.30.460.10">
    <property type="entry name" value="Beta Polymerase, domain 2"/>
    <property type="match status" value="1"/>
</dbReference>